<organism evidence="2 3">
    <name type="scientific">Alteraurantiacibacter buctensis</name>
    <dbReference type="NCBI Taxonomy" id="1503981"/>
    <lineage>
        <taxon>Bacteria</taxon>
        <taxon>Pseudomonadati</taxon>
        <taxon>Pseudomonadota</taxon>
        <taxon>Alphaproteobacteria</taxon>
        <taxon>Sphingomonadales</taxon>
        <taxon>Erythrobacteraceae</taxon>
        <taxon>Alteraurantiacibacter</taxon>
    </lineage>
</organism>
<protein>
    <recommendedName>
        <fullName evidence="1">DUF6915 domain-containing protein</fullName>
    </recommendedName>
</protein>
<evidence type="ECO:0000313" key="3">
    <source>
        <dbReference type="Proteomes" id="UP000466966"/>
    </source>
</evidence>
<feature type="domain" description="DUF6915" evidence="1">
    <location>
        <begin position="2"/>
        <end position="103"/>
    </location>
</feature>
<proteinExistence type="predicted"/>
<accession>A0A844YZD0</accession>
<evidence type="ECO:0000313" key="2">
    <source>
        <dbReference type="EMBL" id="MXO71824.1"/>
    </source>
</evidence>
<sequence>MAHCYYHALSSVRKWGGVVDDYLPLHQWFDQSKAILADPRHRALRHHAEGIFMLETLFGATIVNADGRTVPVRLVGEQHVREDLGVIPSFADWARLISPQAWMLRGHPLDEAEVVTVDMAQASDGAAFKAMPVSGAEVRSVTTPI</sequence>
<dbReference type="RefSeq" id="WP_160771776.1">
    <property type="nucleotide sequence ID" value="NZ_WTYV01000003.1"/>
</dbReference>
<gene>
    <name evidence="2" type="ORF">GRI99_09255</name>
</gene>
<evidence type="ECO:0000259" key="1">
    <source>
        <dbReference type="Pfam" id="PF21866"/>
    </source>
</evidence>
<dbReference type="AlphaFoldDB" id="A0A844YZD0"/>
<comment type="caution">
    <text evidence="2">The sequence shown here is derived from an EMBL/GenBank/DDBJ whole genome shotgun (WGS) entry which is preliminary data.</text>
</comment>
<keyword evidence="3" id="KW-1185">Reference proteome</keyword>
<dbReference type="EMBL" id="WTYV01000003">
    <property type="protein sequence ID" value="MXO71824.1"/>
    <property type="molecule type" value="Genomic_DNA"/>
</dbReference>
<reference evidence="2 3" key="1">
    <citation type="submission" date="2019-12" db="EMBL/GenBank/DDBJ databases">
        <title>Genomic-based taxomic classification of the family Erythrobacteraceae.</title>
        <authorList>
            <person name="Xu L."/>
        </authorList>
    </citation>
    <scope>NUCLEOTIDE SEQUENCE [LARGE SCALE GENOMIC DNA]</scope>
    <source>
        <strain evidence="2 3">M0322</strain>
    </source>
</reference>
<dbReference type="InterPro" id="IPR054061">
    <property type="entry name" value="DUF6915"/>
</dbReference>
<dbReference type="OrthoDB" id="68427at2"/>
<name>A0A844YZD0_9SPHN</name>
<dbReference type="Proteomes" id="UP000466966">
    <property type="component" value="Unassembled WGS sequence"/>
</dbReference>
<dbReference type="Pfam" id="PF21866">
    <property type="entry name" value="DUF6915"/>
    <property type="match status" value="1"/>
</dbReference>